<organism evidence="2 3">
    <name type="scientific">Amanita muscaria (strain Koide BX008)</name>
    <dbReference type="NCBI Taxonomy" id="946122"/>
    <lineage>
        <taxon>Eukaryota</taxon>
        <taxon>Fungi</taxon>
        <taxon>Dikarya</taxon>
        <taxon>Basidiomycota</taxon>
        <taxon>Agaricomycotina</taxon>
        <taxon>Agaricomycetes</taxon>
        <taxon>Agaricomycetidae</taxon>
        <taxon>Agaricales</taxon>
        <taxon>Pluteineae</taxon>
        <taxon>Amanitaceae</taxon>
        <taxon>Amanita</taxon>
    </lineage>
</organism>
<accession>A0A0C2XB84</accession>
<evidence type="ECO:0000256" key="1">
    <source>
        <dbReference type="SAM" id="MobiDB-lite"/>
    </source>
</evidence>
<dbReference type="EMBL" id="KN818235">
    <property type="protein sequence ID" value="KIL66596.1"/>
    <property type="molecule type" value="Genomic_DNA"/>
</dbReference>
<evidence type="ECO:0000313" key="3">
    <source>
        <dbReference type="Proteomes" id="UP000054549"/>
    </source>
</evidence>
<dbReference type="HOGENOM" id="CLU_1969978_0_0_1"/>
<proteinExistence type="predicted"/>
<gene>
    <name evidence="2" type="ORF">M378DRAFT_369885</name>
</gene>
<keyword evidence="3" id="KW-1185">Reference proteome</keyword>
<sequence>MAGGGQSQVIHLRSHQCERPRSNAISSSSRAKLEDMPRPSSIVDSTEDTVNLVGNVNADSARAYDSARQSFTEEHFHHHEPVTATNTVQQHGPFLEHAVHDIVPPAFPDSSCNTPIRCPCYRPTSLS</sequence>
<dbReference type="InParanoid" id="A0A0C2XB84"/>
<feature type="region of interest" description="Disordered" evidence="1">
    <location>
        <begin position="1"/>
        <end position="44"/>
    </location>
</feature>
<dbReference type="AlphaFoldDB" id="A0A0C2XB84"/>
<evidence type="ECO:0000313" key="2">
    <source>
        <dbReference type="EMBL" id="KIL66596.1"/>
    </source>
</evidence>
<dbReference type="Proteomes" id="UP000054549">
    <property type="component" value="Unassembled WGS sequence"/>
</dbReference>
<name>A0A0C2XB84_AMAMK</name>
<protein>
    <submittedName>
        <fullName evidence="2">Uncharacterized protein</fullName>
    </submittedName>
</protein>
<reference evidence="2 3" key="1">
    <citation type="submission" date="2014-04" db="EMBL/GenBank/DDBJ databases">
        <title>Evolutionary Origins and Diversification of the Mycorrhizal Mutualists.</title>
        <authorList>
            <consortium name="DOE Joint Genome Institute"/>
            <consortium name="Mycorrhizal Genomics Consortium"/>
            <person name="Kohler A."/>
            <person name="Kuo A."/>
            <person name="Nagy L.G."/>
            <person name="Floudas D."/>
            <person name="Copeland A."/>
            <person name="Barry K.W."/>
            <person name="Cichocki N."/>
            <person name="Veneault-Fourrey C."/>
            <person name="LaButti K."/>
            <person name="Lindquist E.A."/>
            <person name="Lipzen A."/>
            <person name="Lundell T."/>
            <person name="Morin E."/>
            <person name="Murat C."/>
            <person name="Riley R."/>
            <person name="Ohm R."/>
            <person name="Sun H."/>
            <person name="Tunlid A."/>
            <person name="Henrissat B."/>
            <person name="Grigoriev I.V."/>
            <person name="Hibbett D.S."/>
            <person name="Martin F."/>
        </authorList>
    </citation>
    <scope>NUCLEOTIDE SEQUENCE [LARGE SCALE GENOMIC DNA]</scope>
    <source>
        <strain evidence="2 3">Koide BX008</strain>
    </source>
</reference>